<dbReference type="Gene3D" id="1.10.10.10">
    <property type="entry name" value="Winged helix-like DNA-binding domain superfamily/Winged helix DNA-binding domain"/>
    <property type="match status" value="1"/>
</dbReference>
<dbReference type="PANTHER" id="PTHR48111:SF36">
    <property type="entry name" value="TRANSCRIPTIONAL REGULATORY PROTEIN CUTR"/>
    <property type="match status" value="1"/>
</dbReference>
<dbReference type="RefSeq" id="WP_102243202.1">
    <property type="nucleotide sequence ID" value="NZ_CP025704.1"/>
</dbReference>
<dbReference type="InterPro" id="IPR036388">
    <property type="entry name" value="WH-like_DNA-bd_sf"/>
</dbReference>
<name>A0A2K9NQW4_BACTC</name>
<dbReference type="PROSITE" id="PS51755">
    <property type="entry name" value="OMPR_PHOB"/>
    <property type="match status" value="1"/>
</dbReference>
<dbReference type="PROSITE" id="PS50110">
    <property type="entry name" value="RESPONSE_REGULATORY"/>
    <property type="match status" value="1"/>
</dbReference>
<gene>
    <name evidence="2" type="ORF">C0V70_07270</name>
</gene>
<dbReference type="Gene3D" id="3.40.50.2300">
    <property type="match status" value="1"/>
</dbReference>
<evidence type="ECO:0000313" key="2">
    <source>
        <dbReference type="EMBL" id="AUN97909.1"/>
    </source>
</evidence>
<organism evidence="2 3">
    <name type="scientific">Bacteriovorax stolpii</name>
    <name type="common">Bdellovibrio stolpii</name>
    <dbReference type="NCBI Taxonomy" id="960"/>
    <lineage>
        <taxon>Bacteria</taxon>
        <taxon>Pseudomonadati</taxon>
        <taxon>Bdellovibrionota</taxon>
        <taxon>Bacteriovoracia</taxon>
        <taxon>Bacteriovoracales</taxon>
        <taxon>Bacteriovoracaceae</taxon>
        <taxon>Bacteriovorax</taxon>
    </lineage>
</organism>
<dbReference type="CDD" id="cd00383">
    <property type="entry name" value="trans_reg_C"/>
    <property type="match status" value="1"/>
</dbReference>
<dbReference type="Pfam" id="PF00072">
    <property type="entry name" value="Response_reg"/>
    <property type="match status" value="1"/>
</dbReference>
<accession>A0A2K9NQW4</accession>
<evidence type="ECO:0000256" key="1">
    <source>
        <dbReference type="ARBA" id="ARBA00023125"/>
    </source>
</evidence>
<keyword evidence="1" id="KW-0238">DNA-binding</keyword>
<dbReference type="EMBL" id="CP025704">
    <property type="protein sequence ID" value="AUN97909.1"/>
    <property type="molecule type" value="Genomic_DNA"/>
</dbReference>
<dbReference type="InterPro" id="IPR039420">
    <property type="entry name" value="WalR-like"/>
</dbReference>
<dbReference type="PANTHER" id="PTHR48111">
    <property type="entry name" value="REGULATOR OF RPOS"/>
    <property type="match status" value="1"/>
</dbReference>
<dbReference type="SUPFAM" id="SSF52172">
    <property type="entry name" value="CheY-like"/>
    <property type="match status" value="1"/>
</dbReference>
<dbReference type="Pfam" id="PF00486">
    <property type="entry name" value="Trans_reg_C"/>
    <property type="match status" value="1"/>
</dbReference>
<dbReference type="SMART" id="SM00862">
    <property type="entry name" value="Trans_reg_C"/>
    <property type="match status" value="1"/>
</dbReference>
<dbReference type="Proteomes" id="UP000235584">
    <property type="component" value="Chromosome"/>
</dbReference>
<dbReference type="GO" id="GO:0032993">
    <property type="term" value="C:protein-DNA complex"/>
    <property type="evidence" value="ECO:0007669"/>
    <property type="project" value="TreeGrafter"/>
</dbReference>
<protein>
    <submittedName>
        <fullName evidence="2">Uncharacterized protein</fullName>
    </submittedName>
</protein>
<dbReference type="GO" id="GO:0000976">
    <property type="term" value="F:transcription cis-regulatory region binding"/>
    <property type="evidence" value="ECO:0007669"/>
    <property type="project" value="TreeGrafter"/>
</dbReference>
<dbReference type="GO" id="GO:0006355">
    <property type="term" value="P:regulation of DNA-templated transcription"/>
    <property type="evidence" value="ECO:0007669"/>
    <property type="project" value="InterPro"/>
</dbReference>
<dbReference type="InterPro" id="IPR011006">
    <property type="entry name" value="CheY-like_superfamily"/>
</dbReference>
<reference evidence="2 3" key="1">
    <citation type="submission" date="2018-01" db="EMBL/GenBank/DDBJ databases">
        <title>Complete genome sequence of Bacteriovorax stolpii DSM12778.</title>
        <authorList>
            <person name="Tang B."/>
            <person name="Chang J."/>
        </authorList>
    </citation>
    <scope>NUCLEOTIDE SEQUENCE [LARGE SCALE GENOMIC DNA]</scope>
    <source>
        <strain evidence="2 3">DSM 12778</strain>
    </source>
</reference>
<evidence type="ECO:0000313" key="3">
    <source>
        <dbReference type="Proteomes" id="UP000235584"/>
    </source>
</evidence>
<proteinExistence type="predicted"/>
<dbReference type="GO" id="GO:0000156">
    <property type="term" value="F:phosphorelay response regulator activity"/>
    <property type="evidence" value="ECO:0007669"/>
    <property type="project" value="TreeGrafter"/>
</dbReference>
<dbReference type="InterPro" id="IPR001867">
    <property type="entry name" value="OmpR/PhoB-type_DNA-bd"/>
</dbReference>
<dbReference type="InterPro" id="IPR001789">
    <property type="entry name" value="Sig_transdc_resp-reg_receiver"/>
</dbReference>
<dbReference type="KEGG" id="bsto:C0V70_07270"/>
<sequence>MDTTAHIIIAEDEPTIANKVKELITELGWNSDLVGNVPDLLEKLGNTKRPYDIVVLDRMMGGADSADYVANIRMQYPALRIFVLSAIDSSLEKAKLIDSGADEYLAKPFESTEFKARLKALIRRSSNSDAHLNYSVANLTLDLIHRTVAVNGEVLNLTAKEFLVLHALCSVIGKIYSKNQLIESIWGFSLENETNVVESTMNSLRRKLENAGSKVQIKNTRFVGYWVEV</sequence>
<dbReference type="GO" id="GO:0005829">
    <property type="term" value="C:cytosol"/>
    <property type="evidence" value="ECO:0007669"/>
    <property type="project" value="TreeGrafter"/>
</dbReference>
<dbReference type="SMART" id="SM00448">
    <property type="entry name" value="REC"/>
    <property type="match status" value="1"/>
</dbReference>
<keyword evidence="3" id="KW-1185">Reference proteome</keyword>
<dbReference type="AlphaFoldDB" id="A0A2K9NQW4"/>